<comment type="caution">
    <text evidence="4">The sequence shown here is derived from an EMBL/GenBank/DDBJ whole genome shotgun (WGS) entry which is preliminary data.</text>
</comment>
<name>A0ABD0SFE6_LOXSC</name>
<accession>A0ABD0SFE6</accession>
<reference evidence="4 5" key="1">
    <citation type="submission" date="2024-06" db="EMBL/GenBank/DDBJ databases">
        <title>A chromosome-level genome assembly of beet webworm, Loxostege sticticalis.</title>
        <authorList>
            <person name="Zhang Y."/>
        </authorList>
    </citation>
    <scope>NUCLEOTIDE SEQUENCE [LARGE SCALE GENOMIC DNA]</scope>
    <source>
        <strain evidence="4">AQ028</strain>
        <tissue evidence="4">Male pupae</tissue>
    </source>
</reference>
<evidence type="ECO:0000313" key="4">
    <source>
        <dbReference type="EMBL" id="KAL0818342.1"/>
    </source>
</evidence>
<dbReference type="InterPro" id="IPR057251">
    <property type="entry name" value="FP_C"/>
</dbReference>
<evidence type="ECO:0000313" key="5">
    <source>
        <dbReference type="Proteomes" id="UP001549921"/>
    </source>
</evidence>
<dbReference type="AlphaFoldDB" id="A0ABD0SFE6"/>
<dbReference type="Pfam" id="PF25298">
    <property type="entry name" value="Baculo_FP_2nd"/>
    <property type="match status" value="1"/>
</dbReference>
<proteinExistence type="predicted"/>
<dbReference type="Proteomes" id="UP001549921">
    <property type="component" value="Unassembled WGS sequence"/>
</dbReference>
<feature type="coiled-coil region" evidence="1">
    <location>
        <begin position="67"/>
        <end position="143"/>
    </location>
</feature>
<dbReference type="EMBL" id="JBEDNZ010000022">
    <property type="protein sequence ID" value="KAL0818342.1"/>
    <property type="molecule type" value="Genomic_DNA"/>
</dbReference>
<protein>
    <recommendedName>
        <fullName evidence="3">FP protein C-terminal domain-containing protein</fullName>
    </recommendedName>
</protein>
<organism evidence="4 5">
    <name type="scientific">Loxostege sticticalis</name>
    <name type="common">Beet webworm moth</name>
    <dbReference type="NCBI Taxonomy" id="481309"/>
    <lineage>
        <taxon>Eukaryota</taxon>
        <taxon>Metazoa</taxon>
        <taxon>Ecdysozoa</taxon>
        <taxon>Arthropoda</taxon>
        <taxon>Hexapoda</taxon>
        <taxon>Insecta</taxon>
        <taxon>Pterygota</taxon>
        <taxon>Neoptera</taxon>
        <taxon>Endopterygota</taxon>
        <taxon>Lepidoptera</taxon>
        <taxon>Glossata</taxon>
        <taxon>Ditrysia</taxon>
        <taxon>Pyraloidea</taxon>
        <taxon>Crambidae</taxon>
        <taxon>Pyraustinae</taxon>
        <taxon>Loxostege</taxon>
    </lineage>
</organism>
<feature type="region of interest" description="Disordered" evidence="2">
    <location>
        <begin position="1"/>
        <end position="29"/>
    </location>
</feature>
<evidence type="ECO:0000256" key="1">
    <source>
        <dbReference type="SAM" id="Coils"/>
    </source>
</evidence>
<evidence type="ECO:0000256" key="2">
    <source>
        <dbReference type="SAM" id="MobiDB-lite"/>
    </source>
</evidence>
<evidence type="ECO:0000259" key="3">
    <source>
        <dbReference type="Pfam" id="PF25298"/>
    </source>
</evidence>
<keyword evidence="1" id="KW-0175">Coiled coil</keyword>
<gene>
    <name evidence="4" type="ORF">ABMA28_008821</name>
</gene>
<sequence>MTSEHNTNIYVEGDMSMTSLTEEEKTPPNFVTQRTQRREIEDQPSELLTDQFNDFKEEMRKLMTYFTASQKQELADLNSTLKEVKETNQNIESSISYLTSQNEEFRKKITSLENNIKEDRRYIMFLEEKLEDLQTSNRKTNFEMKNVPKKDKENKQDLIDMVVCLSETIDCKINRSEIKDIYRLRGKKPDQKNSPVIVETTSALVKADILKMAKSFNVRNKTKLCAKHLGFKTNEDTPVFLSEHLTAKGSRLHYLARDLAKSRGYKFCWTSYGKVYVRKNEQSPIVLIKSEEQIHHLLTQD</sequence>
<feature type="domain" description="FP protein C-terminal" evidence="3">
    <location>
        <begin position="246"/>
        <end position="297"/>
    </location>
</feature>